<dbReference type="Proteomes" id="UP000646484">
    <property type="component" value="Unassembled WGS sequence"/>
</dbReference>
<feature type="domain" description="PglD N-terminal" evidence="2">
    <location>
        <begin position="3"/>
        <end position="82"/>
    </location>
</feature>
<dbReference type="NCBIfam" id="TIGR03570">
    <property type="entry name" value="NeuD_NnaD"/>
    <property type="match status" value="1"/>
</dbReference>
<protein>
    <submittedName>
        <fullName evidence="3">NeuD/PglB/VioB family sugar acetyltransferase</fullName>
    </submittedName>
</protein>
<accession>A0ABR7CYI5</accession>
<dbReference type="CDD" id="cd03360">
    <property type="entry name" value="LbH_AT_putative"/>
    <property type="match status" value="1"/>
</dbReference>
<evidence type="ECO:0000313" key="4">
    <source>
        <dbReference type="Proteomes" id="UP000646484"/>
    </source>
</evidence>
<name>A0ABR7CYI5_9BACT</name>
<sequence length="213" mass="22898">MKNLIIIGAGGMGRSVYSMVVECDGYNVEYVVKGFIDNNLFSLEGFDDYPPVLGTIDDYIPQENDIFICSIGDIIAKKRCCELLSQKGAVFITIVHPLARVVKTAKLGKGVIVAPYATVNANSVIGNHVLVQTHSVVSHDVVIGDWTRIDTHVVCIGGIKIGSKVVVHTGAIINHNVLIEDEACVGAGSFVVTNVRKGTSVFGNPAREFKIKN</sequence>
<dbReference type="InterPro" id="IPR050179">
    <property type="entry name" value="Trans_hexapeptide_repeat"/>
</dbReference>
<evidence type="ECO:0000256" key="1">
    <source>
        <dbReference type="ARBA" id="ARBA00007274"/>
    </source>
</evidence>
<dbReference type="PANTHER" id="PTHR43300:SF7">
    <property type="entry name" value="UDP-N-ACETYLBACILLOSAMINE N-ACETYLTRANSFERASE"/>
    <property type="match status" value="1"/>
</dbReference>
<reference evidence="3 4" key="1">
    <citation type="submission" date="2020-08" db="EMBL/GenBank/DDBJ databases">
        <title>Genome public.</title>
        <authorList>
            <person name="Liu C."/>
            <person name="Sun Q."/>
        </authorList>
    </citation>
    <scope>NUCLEOTIDE SEQUENCE [LARGE SCALE GENOMIC DNA]</scope>
    <source>
        <strain evidence="3 4">NSJ-56</strain>
    </source>
</reference>
<organism evidence="3 4">
    <name type="scientific">Butyricimonas hominis</name>
    <dbReference type="NCBI Taxonomy" id="2763032"/>
    <lineage>
        <taxon>Bacteria</taxon>
        <taxon>Pseudomonadati</taxon>
        <taxon>Bacteroidota</taxon>
        <taxon>Bacteroidia</taxon>
        <taxon>Bacteroidales</taxon>
        <taxon>Odoribacteraceae</taxon>
        <taxon>Butyricimonas</taxon>
    </lineage>
</organism>
<keyword evidence="4" id="KW-1185">Reference proteome</keyword>
<dbReference type="RefSeq" id="WP_186975408.1">
    <property type="nucleotide sequence ID" value="NZ_JACOOH010000002.1"/>
</dbReference>
<dbReference type="PANTHER" id="PTHR43300">
    <property type="entry name" value="ACETYLTRANSFERASE"/>
    <property type="match status" value="1"/>
</dbReference>
<evidence type="ECO:0000259" key="2">
    <source>
        <dbReference type="Pfam" id="PF17836"/>
    </source>
</evidence>
<dbReference type="SUPFAM" id="SSF51161">
    <property type="entry name" value="Trimeric LpxA-like enzymes"/>
    <property type="match status" value="1"/>
</dbReference>
<proteinExistence type="inferred from homology"/>
<dbReference type="EMBL" id="JACOOH010000002">
    <property type="protein sequence ID" value="MBC5620739.1"/>
    <property type="molecule type" value="Genomic_DNA"/>
</dbReference>
<gene>
    <name evidence="3" type="ORF">H8S64_06470</name>
</gene>
<dbReference type="Pfam" id="PF17836">
    <property type="entry name" value="PglD_N"/>
    <property type="match status" value="1"/>
</dbReference>
<dbReference type="Gene3D" id="2.160.10.10">
    <property type="entry name" value="Hexapeptide repeat proteins"/>
    <property type="match status" value="1"/>
</dbReference>
<dbReference type="InterPro" id="IPR020019">
    <property type="entry name" value="AcTrfase_PglD-like"/>
</dbReference>
<dbReference type="InterPro" id="IPR041561">
    <property type="entry name" value="PglD_N"/>
</dbReference>
<evidence type="ECO:0000313" key="3">
    <source>
        <dbReference type="EMBL" id="MBC5620739.1"/>
    </source>
</evidence>
<comment type="similarity">
    <text evidence="1">Belongs to the transferase hexapeptide repeat family.</text>
</comment>
<dbReference type="InterPro" id="IPR011004">
    <property type="entry name" value="Trimer_LpxA-like_sf"/>
</dbReference>
<comment type="caution">
    <text evidence="3">The sequence shown here is derived from an EMBL/GenBank/DDBJ whole genome shotgun (WGS) entry which is preliminary data.</text>
</comment>
<dbReference type="Gene3D" id="3.40.50.20">
    <property type="match status" value="1"/>
</dbReference>